<dbReference type="PROSITE" id="PS00041">
    <property type="entry name" value="HTH_ARAC_FAMILY_1"/>
    <property type="match status" value="1"/>
</dbReference>
<keyword evidence="3" id="KW-0804">Transcription</keyword>
<organism evidence="5 6">
    <name type="scientific">Tissierella pigra</name>
    <dbReference type="NCBI Taxonomy" id="2607614"/>
    <lineage>
        <taxon>Bacteria</taxon>
        <taxon>Bacillati</taxon>
        <taxon>Bacillota</taxon>
        <taxon>Tissierellia</taxon>
        <taxon>Tissierellales</taxon>
        <taxon>Tissierellaceae</taxon>
        <taxon>Tissierella</taxon>
    </lineage>
</organism>
<dbReference type="SUPFAM" id="SSF56112">
    <property type="entry name" value="Protein kinase-like (PK-like)"/>
    <property type="match status" value="1"/>
</dbReference>
<reference evidence="5 6" key="1">
    <citation type="submission" date="2019-09" db="EMBL/GenBank/DDBJ databases">
        <title>In-depth cultivation of the pig gut microbiome towards novel bacterial diversity and tailored functional studies.</title>
        <authorList>
            <person name="Wylensek D."/>
            <person name="Hitch T.C.A."/>
            <person name="Clavel T."/>
        </authorList>
    </citation>
    <scope>NUCLEOTIDE SEQUENCE [LARGE SCALE GENOMIC DNA]</scope>
    <source>
        <strain evidence="5 6">WCA3-693-APC-4?</strain>
    </source>
</reference>
<dbReference type="Gene3D" id="3.90.1200.10">
    <property type="match status" value="1"/>
</dbReference>
<accession>A0A6N7Y0Q8</accession>
<dbReference type="AlphaFoldDB" id="A0A6N7Y0Q8"/>
<gene>
    <name evidence="5" type="ORF">FYJ83_11410</name>
</gene>
<dbReference type="PANTHER" id="PTHR47504:SF5">
    <property type="entry name" value="RIGHT ORIGIN-BINDING PROTEIN"/>
    <property type="match status" value="1"/>
</dbReference>
<name>A0A6N7Y0Q8_9FIRM</name>
<dbReference type="InterPro" id="IPR018060">
    <property type="entry name" value="HTH_AraC"/>
</dbReference>
<dbReference type="EMBL" id="VUNQ01000024">
    <property type="protein sequence ID" value="MSU02078.1"/>
    <property type="molecule type" value="Genomic_DNA"/>
</dbReference>
<dbReference type="Pfam" id="PF01636">
    <property type="entry name" value="APH"/>
    <property type="match status" value="1"/>
</dbReference>
<dbReference type="PROSITE" id="PS01124">
    <property type="entry name" value="HTH_ARAC_FAMILY_2"/>
    <property type="match status" value="1"/>
</dbReference>
<dbReference type="Pfam" id="PF12833">
    <property type="entry name" value="HTH_18"/>
    <property type="match status" value="1"/>
</dbReference>
<dbReference type="PANTHER" id="PTHR47504">
    <property type="entry name" value="RIGHT ORIGIN-BINDING PROTEIN"/>
    <property type="match status" value="1"/>
</dbReference>
<dbReference type="SUPFAM" id="SSF46689">
    <property type="entry name" value="Homeodomain-like"/>
    <property type="match status" value="2"/>
</dbReference>
<dbReference type="InterPro" id="IPR011009">
    <property type="entry name" value="Kinase-like_dom_sf"/>
</dbReference>
<dbReference type="Gene3D" id="1.10.10.60">
    <property type="entry name" value="Homeodomain-like"/>
    <property type="match status" value="2"/>
</dbReference>
<evidence type="ECO:0000313" key="6">
    <source>
        <dbReference type="Proteomes" id="UP000469523"/>
    </source>
</evidence>
<protein>
    <submittedName>
        <fullName evidence="5">Helix-turn-helix domain-containing protein</fullName>
    </submittedName>
</protein>
<dbReference type="Proteomes" id="UP000469523">
    <property type="component" value="Unassembled WGS sequence"/>
</dbReference>
<dbReference type="GO" id="GO:0043565">
    <property type="term" value="F:sequence-specific DNA binding"/>
    <property type="evidence" value="ECO:0007669"/>
    <property type="project" value="InterPro"/>
</dbReference>
<sequence length="440" mass="50892">MTTIQLLQKSIDYIEENLKSSISLLEVSEISGFSVYHFCRIFSNYVGMPVAAFITKRRLYHGIYEIQNGKNIIDIALLYGFDTYAGFFKAFKREFGCSPTKFLKLNTVKRPITVNLIREAKIMLTQREIKQILSNWNLDSNLEIEDTLTLGGTVKSHNTWLINGKYIFKTGKNIAGLKTHIAISKELEKSGVLAATPIKTIKDENFVIEDDRYFCLTNAIKGKFLTPEERYAGNRIETGKKYGEAIGNLHKILKKQDKNSEVNDSNLLKTVLDWALPQTKITMEQWECPLPDEFYEDFTKNFSKLYNELPRHIIHRDPNPSNIMFHDGEVSGFVDFEISERNVRIFDPCYCATGILAEATTIADRFEKWDEILKGIITGYDNICKLTESEKLSIPYVIYSIQMIFIAWLNGKEELKNLAMQNRKMLLWIWENRDRCFPNI</sequence>
<dbReference type="GO" id="GO:0003700">
    <property type="term" value="F:DNA-binding transcription factor activity"/>
    <property type="evidence" value="ECO:0007669"/>
    <property type="project" value="InterPro"/>
</dbReference>
<evidence type="ECO:0000313" key="5">
    <source>
        <dbReference type="EMBL" id="MSU02078.1"/>
    </source>
</evidence>
<evidence type="ECO:0000256" key="2">
    <source>
        <dbReference type="ARBA" id="ARBA00023125"/>
    </source>
</evidence>
<dbReference type="InterPro" id="IPR009057">
    <property type="entry name" value="Homeodomain-like_sf"/>
</dbReference>
<dbReference type="InterPro" id="IPR002575">
    <property type="entry name" value="Aminoglycoside_PTrfase"/>
</dbReference>
<keyword evidence="6" id="KW-1185">Reference proteome</keyword>
<dbReference type="InterPro" id="IPR018062">
    <property type="entry name" value="HTH_AraC-typ_CS"/>
</dbReference>
<comment type="caution">
    <text evidence="5">The sequence shown here is derived from an EMBL/GenBank/DDBJ whole genome shotgun (WGS) entry which is preliminary data.</text>
</comment>
<keyword evidence="2" id="KW-0238">DNA-binding</keyword>
<dbReference type="SMART" id="SM00342">
    <property type="entry name" value="HTH_ARAC"/>
    <property type="match status" value="1"/>
</dbReference>
<dbReference type="InterPro" id="IPR050959">
    <property type="entry name" value="MarA-like"/>
</dbReference>
<dbReference type="RefSeq" id="WP_154440729.1">
    <property type="nucleotide sequence ID" value="NZ_VUNQ01000024.1"/>
</dbReference>
<keyword evidence="1" id="KW-0805">Transcription regulation</keyword>
<feature type="domain" description="HTH araC/xylS-type" evidence="4">
    <location>
        <begin position="8"/>
        <end position="105"/>
    </location>
</feature>
<evidence type="ECO:0000256" key="3">
    <source>
        <dbReference type="ARBA" id="ARBA00023163"/>
    </source>
</evidence>
<evidence type="ECO:0000259" key="4">
    <source>
        <dbReference type="PROSITE" id="PS01124"/>
    </source>
</evidence>
<evidence type="ECO:0000256" key="1">
    <source>
        <dbReference type="ARBA" id="ARBA00023015"/>
    </source>
</evidence>
<proteinExistence type="predicted"/>